<reference evidence="1 2" key="1">
    <citation type="journal article" date="2015" name="Stand. Genomic Sci.">
        <title>Genomic Encyclopedia of Bacterial and Archaeal Type Strains, Phase III: the genomes of soil and plant-associated and newly described type strains.</title>
        <authorList>
            <person name="Whitman W.B."/>
            <person name="Woyke T."/>
            <person name="Klenk H.P."/>
            <person name="Zhou Y."/>
            <person name="Lilburn T.G."/>
            <person name="Beck B.J."/>
            <person name="De Vos P."/>
            <person name="Vandamme P."/>
            <person name="Eisen J.A."/>
            <person name="Garrity G."/>
            <person name="Hugenholtz P."/>
            <person name="Kyrpides N.C."/>
        </authorList>
    </citation>
    <scope>NUCLEOTIDE SEQUENCE [LARGE SCALE GENOMIC DNA]</scope>
    <source>
        <strain evidence="1 2">CGMCC 1.6858</strain>
    </source>
</reference>
<name>A0A562PM36_9PSED</name>
<organism evidence="1 2">
    <name type="scientific">Pseudomonas duriflava</name>
    <dbReference type="NCBI Taxonomy" id="459528"/>
    <lineage>
        <taxon>Bacteria</taxon>
        <taxon>Pseudomonadati</taxon>
        <taxon>Pseudomonadota</taxon>
        <taxon>Gammaproteobacteria</taxon>
        <taxon>Pseudomonadales</taxon>
        <taxon>Pseudomonadaceae</taxon>
        <taxon>Pseudomonas</taxon>
    </lineage>
</organism>
<evidence type="ECO:0000313" key="2">
    <source>
        <dbReference type="Proteomes" id="UP000316905"/>
    </source>
</evidence>
<proteinExistence type="predicted"/>
<gene>
    <name evidence="1" type="ORF">IQ22_04621</name>
</gene>
<dbReference type="AlphaFoldDB" id="A0A562PM36"/>
<dbReference type="EMBL" id="VLKY01000038">
    <property type="protein sequence ID" value="TWI45531.1"/>
    <property type="molecule type" value="Genomic_DNA"/>
</dbReference>
<comment type="caution">
    <text evidence="1">The sequence shown here is derived from an EMBL/GenBank/DDBJ whole genome shotgun (WGS) entry which is preliminary data.</text>
</comment>
<protein>
    <recommendedName>
        <fullName evidence="3">Transposase</fullName>
    </recommendedName>
</protein>
<evidence type="ECO:0000313" key="1">
    <source>
        <dbReference type="EMBL" id="TWI45531.1"/>
    </source>
</evidence>
<sequence length="72" mass="8544">MHVLQRFIFRLSRSSLNRLYQRHGISTLPRSAEPVRDKKTFKRYPLGYLHINNTEVHTAEGRAYLFVAIDRT</sequence>
<keyword evidence="2" id="KW-1185">Reference proteome</keyword>
<evidence type="ECO:0008006" key="3">
    <source>
        <dbReference type="Google" id="ProtNLM"/>
    </source>
</evidence>
<dbReference type="Proteomes" id="UP000316905">
    <property type="component" value="Unassembled WGS sequence"/>
</dbReference>
<accession>A0A562PM36</accession>